<dbReference type="GO" id="GO:0004065">
    <property type="term" value="F:arylsulfatase activity"/>
    <property type="evidence" value="ECO:0007669"/>
    <property type="project" value="TreeGrafter"/>
</dbReference>
<gene>
    <name evidence="3" type="primary">betC_1</name>
    <name evidence="3" type="ORF">Mame_00219</name>
</gene>
<evidence type="ECO:0000313" key="4">
    <source>
        <dbReference type="Proteomes" id="UP000191135"/>
    </source>
</evidence>
<dbReference type="InterPro" id="IPR050738">
    <property type="entry name" value="Sulfatase"/>
</dbReference>
<dbReference type="OrthoDB" id="9795675at2"/>
<dbReference type="STRING" id="1122214.Mame_00219"/>
<evidence type="ECO:0000256" key="1">
    <source>
        <dbReference type="ARBA" id="ARBA00008779"/>
    </source>
</evidence>
<protein>
    <submittedName>
        <fullName evidence="3">Choline-sulfatase</fullName>
        <ecNumber evidence="3">3.1.6.6</ecNumber>
    </submittedName>
</protein>
<dbReference type="AlphaFoldDB" id="A0A1U9YW61"/>
<name>A0A1U9YW61_9HYPH</name>
<dbReference type="GO" id="GO:0047753">
    <property type="term" value="F:choline-sulfatase activity"/>
    <property type="evidence" value="ECO:0007669"/>
    <property type="project" value="UniProtKB-EC"/>
</dbReference>
<sequence length="592" mass="67644">MRAVMVMFDSLNRLFLPAYGATDVDLPNFRRLSERSVTFDRCYAGSMPCMPARREMHTGRYNFLHRGWGPIEPFDDSVPEMLRGAGVYTHLVTDHQHYWEDGGATYHNRYSTYEFFRGQEGDAWKGEVADPVIPETVTWRKGRLWRQDWINRKYLKTAADYPQTQTFDAGLGFMRTNADDDNWFLQIECFDPHEPFFTDEAHKARTGAQEAGLHYDWPDYRPVLEDAETLARLRKSYAALLTMCDDNLGRVMDLMDAQDMWKDTMLIVCTDHGFLLGEHGWFGKNIQPWFEENIHTPLFLWDPRTGAAGTRSDALVQTIDFGPTLLEYFGVDRTPDMQGRPIAPVLSGSEKPRQHALFGVFGGHVNITDGRYVYMRGPATPSNGPLHEYTLMPTRMDHRFAVPDLQEATLSPPFSFSKGVPLLKVRGMAMGNPYAFGSLLYDLETDPEQRNPLIDDERELLMAQRLVEAMREAEAPPEQYERLGLPETGDVGPEHLLVRKQRELSLETLEQDWTSAPETEFSPALRQPMETLDKVLLEQAAAALGLPAYGPFIERFGYLSLWQISVMLPSVSPERLRAFERTHGRGVMQPAK</sequence>
<evidence type="ECO:0000259" key="2">
    <source>
        <dbReference type="Pfam" id="PF00884"/>
    </source>
</evidence>
<reference evidence="3 4" key="1">
    <citation type="submission" date="2017-03" db="EMBL/GenBank/DDBJ databases">
        <title>Foreign affairs: Plasmid Transfer between Roseobacters and Rhizobia.</title>
        <authorList>
            <person name="Bartling P."/>
            <person name="Bunk B."/>
            <person name="Overmann J."/>
            <person name="Brinkmann H."/>
            <person name="Petersen J."/>
        </authorList>
    </citation>
    <scope>NUCLEOTIDE SEQUENCE [LARGE SCALE GENOMIC DNA]</scope>
    <source>
        <strain evidence="3 4">MACL11</strain>
    </source>
</reference>
<accession>A0A1U9YW61</accession>
<dbReference type="RefSeq" id="WP_018063346.1">
    <property type="nucleotide sequence ID" value="NZ_AQWH01000003.1"/>
</dbReference>
<dbReference type="EC" id="3.1.6.6" evidence="3"/>
<dbReference type="PANTHER" id="PTHR42693:SF33">
    <property type="entry name" value="ARYLSULFATASE"/>
    <property type="match status" value="1"/>
</dbReference>
<dbReference type="Proteomes" id="UP000191135">
    <property type="component" value="Chromosome"/>
</dbReference>
<dbReference type="CDD" id="cd16148">
    <property type="entry name" value="sulfatase_like"/>
    <property type="match status" value="1"/>
</dbReference>
<keyword evidence="4" id="KW-1185">Reference proteome</keyword>
<evidence type="ECO:0000313" key="3">
    <source>
        <dbReference type="EMBL" id="AQZ49602.1"/>
    </source>
</evidence>
<dbReference type="EMBL" id="CP020330">
    <property type="protein sequence ID" value="AQZ49602.1"/>
    <property type="molecule type" value="Genomic_DNA"/>
</dbReference>
<proteinExistence type="inferred from homology"/>
<dbReference type="Pfam" id="PF00884">
    <property type="entry name" value="Sulfatase"/>
    <property type="match status" value="1"/>
</dbReference>
<comment type="similarity">
    <text evidence="1">Belongs to the sulfatase family.</text>
</comment>
<dbReference type="InterPro" id="IPR000917">
    <property type="entry name" value="Sulfatase_N"/>
</dbReference>
<dbReference type="Gene3D" id="3.40.720.10">
    <property type="entry name" value="Alkaline Phosphatase, subunit A"/>
    <property type="match status" value="1"/>
</dbReference>
<dbReference type="eggNOG" id="COG3119">
    <property type="taxonomic scope" value="Bacteria"/>
</dbReference>
<dbReference type="SUPFAM" id="SSF53649">
    <property type="entry name" value="Alkaline phosphatase-like"/>
    <property type="match status" value="1"/>
</dbReference>
<organism evidence="3 4">
    <name type="scientific">Martelella mediterranea DSM 17316</name>
    <dbReference type="NCBI Taxonomy" id="1122214"/>
    <lineage>
        <taxon>Bacteria</taxon>
        <taxon>Pseudomonadati</taxon>
        <taxon>Pseudomonadota</taxon>
        <taxon>Alphaproteobacteria</taxon>
        <taxon>Hyphomicrobiales</taxon>
        <taxon>Aurantimonadaceae</taxon>
        <taxon>Martelella</taxon>
    </lineage>
</organism>
<feature type="domain" description="Sulfatase N-terminal" evidence="2">
    <location>
        <begin position="4"/>
        <end position="331"/>
    </location>
</feature>
<dbReference type="KEGG" id="mmed:Mame_00219"/>
<keyword evidence="3" id="KW-0378">Hydrolase</keyword>
<dbReference type="PANTHER" id="PTHR42693">
    <property type="entry name" value="ARYLSULFATASE FAMILY MEMBER"/>
    <property type="match status" value="1"/>
</dbReference>
<dbReference type="InterPro" id="IPR017850">
    <property type="entry name" value="Alkaline_phosphatase_core_sf"/>
</dbReference>